<comment type="caution">
    <text evidence="1">The sequence shown here is derived from an EMBL/GenBank/DDBJ whole genome shotgun (WGS) entry which is preliminary data.</text>
</comment>
<dbReference type="Pfam" id="PF13318">
    <property type="entry name" value="AtzG-like"/>
    <property type="match status" value="1"/>
</dbReference>
<proteinExistence type="predicted"/>
<name>A0ABX1MA72_9CYAN</name>
<dbReference type="RefSeq" id="WP_169267062.1">
    <property type="nucleotide sequence ID" value="NZ_QMEC01000105.1"/>
</dbReference>
<dbReference type="InterPro" id="IPR025148">
    <property type="entry name" value="AtzG-like"/>
</dbReference>
<dbReference type="Proteomes" id="UP000762253">
    <property type="component" value="Unassembled WGS sequence"/>
</dbReference>
<keyword evidence="2" id="KW-1185">Reference proteome</keyword>
<organism evidence="1 2">
    <name type="scientific">Brasilonema octagenarum UFV-OR1</name>
    <dbReference type="NCBI Taxonomy" id="417115"/>
    <lineage>
        <taxon>Bacteria</taxon>
        <taxon>Bacillati</taxon>
        <taxon>Cyanobacteriota</taxon>
        <taxon>Cyanophyceae</taxon>
        <taxon>Nostocales</taxon>
        <taxon>Scytonemataceae</taxon>
        <taxon>Brasilonema</taxon>
        <taxon>Octagenarum group</taxon>
    </lineage>
</organism>
<dbReference type="EMBL" id="QMEC01000105">
    <property type="protein sequence ID" value="NMF65494.1"/>
    <property type="molecule type" value="Genomic_DNA"/>
</dbReference>
<reference evidence="1 2" key="1">
    <citation type="submission" date="2018-06" db="EMBL/GenBank/DDBJ databases">
        <title>Comparative genomics of Brasilonema spp. strains.</title>
        <authorList>
            <person name="Alvarenga D.O."/>
            <person name="Fiore M.F."/>
            <person name="Varani A.M."/>
        </authorList>
    </citation>
    <scope>NUCLEOTIDE SEQUENCE [LARGE SCALE GENOMIC DNA]</scope>
    <source>
        <strain evidence="1 2">UFV-OR1</strain>
    </source>
</reference>
<accession>A0ABX1MA72</accession>
<protein>
    <submittedName>
        <fullName evidence="1">DUF4089 domain-containing protein</fullName>
    </submittedName>
</protein>
<evidence type="ECO:0000313" key="1">
    <source>
        <dbReference type="EMBL" id="NMF65494.1"/>
    </source>
</evidence>
<sequence>MEGKELNVGEYVDLMGLLLDLELRDEYRDGVIANFERIMAIAQVVNEFPLPETIEAASIFEP</sequence>
<gene>
    <name evidence="1" type="ORF">DP115_23150</name>
</gene>
<evidence type="ECO:0000313" key="2">
    <source>
        <dbReference type="Proteomes" id="UP000762253"/>
    </source>
</evidence>